<organism evidence="1 2">
    <name type="scientific">Acorus calamus</name>
    <name type="common">Sweet flag</name>
    <dbReference type="NCBI Taxonomy" id="4465"/>
    <lineage>
        <taxon>Eukaryota</taxon>
        <taxon>Viridiplantae</taxon>
        <taxon>Streptophyta</taxon>
        <taxon>Embryophyta</taxon>
        <taxon>Tracheophyta</taxon>
        <taxon>Spermatophyta</taxon>
        <taxon>Magnoliopsida</taxon>
        <taxon>Liliopsida</taxon>
        <taxon>Acoraceae</taxon>
        <taxon>Acorus</taxon>
    </lineage>
</organism>
<dbReference type="EMBL" id="JAUJYO010000001">
    <property type="protein sequence ID" value="KAK1327289.1"/>
    <property type="molecule type" value="Genomic_DNA"/>
</dbReference>
<evidence type="ECO:0000313" key="2">
    <source>
        <dbReference type="Proteomes" id="UP001180020"/>
    </source>
</evidence>
<dbReference type="AlphaFoldDB" id="A0AAV9FPR0"/>
<protein>
    <submittedName>
        <fullName evidence="1">Uncharacterized protein</fullName>
    </submittedName>
</protein>
<accession>A0AAV9FPR0</accession>
<comment type="caution">
    <text evidence="1">The sequence shown here is derived from an EMBL/GenBank/DDBJ whole genome shotgun (WGS) entry which is preliminary data.</text>
</comment>
<proteinExistence type="predicted"/>
<reference evidence="1" key="1">
    <citation type="journal article" date="2023" name="Nat. Commun.">
        <title>Diploid and tetraploid genomes of Acorus and the evolution of monocots.</title>
        <authorList>
            <person name="Ma L."/>
            <person name="Liu K.W."/>
            <person name="Li Z."/>
            <person name="Hsiao Y.Y."/>
            <person name="Qi Y."/>
            <person name="Fu T."/>
            <person name="Tang G.D."/>
            <person name="Zhang D."/>
            <person name="Sun W.H."/>
            <person name="Liu D.K."/>
            <person name="Li Y."/>
            <person name="Chen G.Z."/>
            <person name="Liu X.D."/>
            <person name="Liao X.Y."/>
            <person name="Jiang Y.T."/>
            <person name="Yu X."/>
            <person name="Hao Y."/>
            <person name="Huang J."/>
            <person name="Zhao X.W."/>
            <person name="Ke S."/>
            <person name="Chen Y.Y."/>
            <person name="Wu W.L."/>
            <person name="Hsu J.L."/>
            <person name="Lin Y.F."/>
            <person name="Huang M.D."/>
            <person name="Li C.Y."/>
            <person name="Huang L."/>
            <person name="Wang Z.W."/>
            <person name="Zhao X."/>
            <person name="Zhong W.Y."/>
            <person name="Peng D.H."/>
            <person name="Ahmad S."/>
            <person name="Lan S."/>
            <person name="Zhang J.S."/>
            <person name="Tsai W.C."/>
            <person name="Van de Peer Y."/>
            <person name="Liu Z.J."/>
        </authorList>
    </citation>
    <scope>NUCLEOTIDE SEQUENCE</scope>
    <source>
        <strain evidence="1">CP</strain>
    </source>
</reference>
<gene>
    <name evidence="1" type="ORF">QJS10_CPA01g00140</name>
</gene>
<name>A0AAV9FPR0_ACOCL</name>
<evidence type="ECO:0000313" key="1">
    <source>
        <dbReference type="EMBL" id="KAK1327289.1"/>
    </source>
</evidence>
<sequence>MEEIPNSAPNEALIKAEAPKLVSLLEEMKNGLNFLTQEPRFLRESDIGSMFGNMNNSPGMSSANPFVRNANILKNAWIEKVSPTLLKLDVSMLNPDSSGVWEPTTLLLNRDGYLVKSNHKPGAQDEAG</sequence>
<dbReference type="Proteomes" id="UP001180020">
    <property type="component" value="Unassembled WGS sequence"/>
</dbReference>
<reference evidence="1" key="2">
    <citation type="submission" date="2023-06" db="EMBL/GenBank/DDBJ databases">
        <authorList>
            <person name="Ma L."/>
            <person name="Liu K.-W."/>
            <person name="Li Z."/>
            <person name="Hsiao Y.-Y."/>
            <person name="Qi Y."/>
            <person name="Fu T."/>
            <person name="Tang G."/>
            <person name="Zhang D."/>
            <person name="Sun W.-H."/>
            <person name="Liu D.-K."/>
            <person name="Li Y."/>
            <person name="Chen G.-Z."/>
            <person name="Liu X.-D."/>
            <person name="Liao X.-Y."/>
            <person name="Jiang Y.-T."/>
            <person name="Yu X."/>
            <person name="Hao Y."/>
            <person name="Huang J."/>
            <person name="Zhao X.-W."/>
            <person name="Ke S."/>
            <person name="Chen Y.-Y."/>
            <person name="Wu W.-L."/>
            <person name="Hsu J.-L."/>
            <person name="Lin Y.-F."/>
            <person name="Huang M.-D."/>
            <person name="Li C.-Y."/>
            <person name="Huang L."/>
            <person name="Wang Z.-W."/>
            <person name="Zhao X."/>
            <person name="Zhong W.-Y."/>
            <person name="Peng D.-H."/>
            <person name="Ahmad S."/>
            <person name="Lan S."/>
            <person name="Zhang J.-S."/>
            <person name="Tsai W.-C."/>
            <person name="Van De Peer Y."/>
            <person name="Liu Z.-J."/>
        </authorList>
    </citation>
    <scope>NUCLEOTIDE SEQUENCE</scope>
    <source>
        <strain evidence="1">CP</strain>
        <tissue evidence="1">Leaves</tissue>
    </source>
</reference>
<keyword evidence="2" id="KW-1185">Reference proteome</keyword>